<dbReference type="EMBL" id="JBHSJF010000006">
    <property type="protein sequence ID" value="MFC5068301.1"/>
    <property type="molecule type" value="Genomic_DNA"/>
</dbReference>
<dbReference type="InterPro" id="IPR006311">
    <property type="entry name" value="TAT_signal"/>
</dbReference>
<dbReference type="RefSeq" id="WP_114955789.1">
    <property type="nucleotide sequence ID" value="NZ_JBHSJF010000006.1"/>
</dbReference>
<dbReference type="SUPFAM" id="SSF49503">
    <property type="entry name" value="Cupredoxins"/>
    <property type="match status" value="3"/>
</dbReference>
<organism evidence="2 3">
    <name type="scientific">Flaviflagellibacter deserti</name>
    <dbReference type="NCBI Taxonomy" id="2267266"/>
    <lineage>
        <taxon>Bacteria</taxon>
        <taxon>Pseudomonadati</taxon>
        <taxon>Pseudomonadota</taxon>
        <taxon>Alphaproteobacteria</taxon>
        <taxon>Hyphomicrobiales</taxon>
        <taxon>Flaviflagellibacter</taxon>
    </lineage>
</organism>
<name>A0ABV9Z2E1_9HYPH</name>
<keyword evidence="3" id="KW-1185">Reference proteome</keyword>
<gene>
    <name evidence="2" type="ORF">ACFPFW_09770</name>
</gene>
<accession>A0ABV9Z2E1</accession>
<dbReference type="InterPro" id="IPR008972">
    <property type="entry name" value="Cupredoxin"/>
</dbReference>
<comment type="caution">
    <text evidence="2">The sequence shown here is derived from an EMBL/GenBank/DDBJ whole genome shotgun (WGS) entry which is preliminary data.</text>
</comment>
<evidence type="ECO:0000259" key="1">
    <source>
        <dbReference type="Pfam" id="PF07732"/>
    </source>
</evidence>
<dbReference type="PROSITE" id="PS51318">
    <property type="entry name" value="TAT"/>
    <property type="match status" value="1"/>
</dbReference>
<dbReference type="Pfam" id="PF07732">
    <property type="entry name" value="Cu-oxidase_3"/>
    <property type="match status" value="1"/>
</dbReference>
<dbReference type="Gene3D" id="2.60.40.420">
    <property type="entry name" value="Cupredoxins - blue copper proteins"/>
    <property type="match status" value="2"/>
</dbReference>
<feature type="domain" description="Plastocyanin-like" evidence="1">
    <location>
        <begin position="63"/>
        <end position="151"/>
    </location>
</feature>
<evidence type="ECO:0000313" key="3">
    <source>
        <dbReference type="Proteomes" id="UP001595796"/>
    </source>
</evidence>
<dbReference type="InterPro" id="IPR011707">
    <property type="entry name" value="Cu-oxidase-like_N"/>
</dbReference>
<evidence type="ECO:0000313" key="2">
    <source>
        <dbReference type="EMBL" id="MFC5068301.1"/>
    </source>
</evidence>
<reference evidence="3" key="1">
    <citation type="journal article" date="2019" name="Int. J. Syst. Evol. Microbiol.">
        <title>The Global Catalogue of Microorganisms (GCM) 10K type strain sequencing project: providing services to taxonomists for standard genome sequencing and annotation.</title>
        <authorList>
            <consortium name="The Broad Institute Genomics Platform"/>
            <consortium name="The Broad Institute Genome Sequencing Center for Infectious Disease"/>
            <person name="Wu L."/>
            <person name="Ma J."/>
        </authorList>
    </citation>
    <scope>NUCLEOTIDE SEQUENCE [LARGE SCALE GENOMIC DNA]</scope>
    <source>
        <strain evidence="3">CGMCC 1.16444</strain>
    </source>
</reference>
<proteinExistence type="predicted"/>
<sequence>MIFIRPSRREFLSGAGAALLATGVRAQDIPYSALREPGFKLRAVRSPTRLTSEEALEAPNFGTAAGPVLKLERGTALTASFANDLDIAVTVATQGLRGRAVDGADTPVAPGETRKLVFTAPDPGSFLYRLIAADTTREGDTILLAGPILVSADEPSIADQDVVVALNAIALPDKGAGKPPRRLALVNGVPDLKLKARPGERLRLRFINLNPFAPAAAVLPEGVAIIALDGQPCPPFPPLERRLILPPLGRADVLVEAAQTGMMQIQDDFEAGRFLVDITVEGEPAAPRELAGVLPDNPALPRELPLQKASRATWKAGSAPKDPLVTAKKGQTVEISIANGEELCAVAIEGHTARHLDALDDGWKPWWNDTLLIEPGATERLAFIAGEPGRYAVNLMPLEGEAPSARAFFVVS</sequence>
<dbReference type="Proteomes" id="UP001595796">
    <property type="component" value="Unassembled WGS sequence"/>
</dbReference>
<protein>
    <submittedName>
        <fullName evidence="2">Multicopper oxidase family protein</fullName>
    </submittedName>
</protein>